<proteinExistence type="predicted"/>
<comment type="caution">
    <text evidence="1">The sequence shown here is derived from an EMBL/GenBank/DDBJ whole genome shotgun (WGS) entry which is preliminary data.</text>
</comment>
<reference evidence="1" key="1">
    <citation type="submission" date="2019-06" db="EMBL/GenBank/DDBJ databases">
        <authorList>
            <person name="Zheng W."/>
        </authorList>
    </citation>
    <scope>NUCLEOTIDE SEQUENCE</scope>
    <source>
        <strain evidence="1">QDHG01</strain>
    </source>
</reference>
<name>A0A8J8SUW1_HALGN</name>
<dbReference type="Proteomes" id="UP000785679">
    <property type="component" value="Unassembled WGS sequence"/>
</dbReference>
<sequence length="184" mass="20297">MTQQAIFRFVRPFFERSACGFVTHTVHHPSSTNLRATSVLEAAQSAMRPQYPSSLTTAKGVGLRLTPDGFGAVRTGPTSPFDKTEWLMPHYVVGNASISKSPRQVHSPIIGWMDYLSIHFQLCRTCSSSSIMSMPGTEPAITRQTRLSLNEVDPKTQSPTLLFLTRRNAASKLVGVCTPINKIF</sequence>
<evidence type="ECO:0000313" key="1">
    <source>
        <dbReference type="EMBL" id="TNV71539.1"/>
    </source>
</evidence>
<organism evidence="1 2">
    <name type="scientific">Halteria grandinella</name>
    <dbReference type="NCBI Taxonomy" id="5974"/>
    <lineage>
        <taxon>Eukaryota</taxon>
        <taxon>Sar</taxon>
        <taxon>Alveolata</taxon>
        <taxon>Ciliophora</taxon>
        <taxon>Intramacronucleata</taxon>
        <taxon>Spirotrichea</taxon>
        <taxon>Stichotrichia</taxon>
        <taxon>Sporadotrichida</taxon>
        <taxon>Halteriidae</taxon>
        <taxon>Halteria</taxon>
    </lineage>
</organism>
<accession>A0A8J8SUW1</accession>
<dbReference type="EMBL" id="RRYP01029757">
    <property type="protein sequence ID" value="TNV71539.1"/>
    <property type="molecule type" value="Genomic_DNA"/>
</dbReference>
<evidence type="ECO:0000313" key="2">
    <source>
        <dbReference type="Proteomes" id="UP000785679"/>
    </source>
</evidence>
<gene>
    <name evidence="1" type="ORF">FGO68_gene8766</name>
</gene>
<protein>
    <submittedName>
        <fullName evidence="1">Uncharacterized protein</fullName>
    </submittedName>
</protein>
<dbReference type="AlphaFoldDB" id="A0A8J8SUW1"/>
<keyword evidence="2" id="KW-1185">Reference proteome</keyword>